<dbReference type="OrthoDB" id="269227at2759"/>
<dbReference type="AlphaFoldDB" id="A0A9P0ASN1"/>
<feature type="transmembrane region" description="Helical" evidence="4">
    <location>
        <begin position="6"/>
        <end position="25"/>
    </location>
</feature>
<comment type="cofactor">
    <cofactor evidence="3">
        <name>FAD</name>
        <dbReference type="ChEBI" id="CHEBI:57692"/>
    </cofactor>
</comment>
<dbReference type="GO" id="GO:0016614">
    <property type="term" value="F:oxidoreductase activity, acting on CH-OH group of donors"/>
    <property type="evidence" value="ECO:0007669"/>
    <property type="project" value="InterPro"/>
</dbReference>
<dbReference type="PANTHER" id="PTHR11552:SF208">
    <property type="entry name" value="RE36204P-RELATED"/>
    <property type="match status" value="1"/>
</dbReference>
<dbReference type="GO" id="GO:0050660">
    <property type="term" value="F:flavin adenine dinucleotide binding"/>
    <property type="evidence" value="ECO:0007669"/>
    <property type="project" value="InterPro"/>
</dbReference>
<evidence type="ECO:0000256" key="3">
    <source>
        <dbReference type="PIRSR" id="PIRSR000137-2"/>
    </source>
</evidence>
<dbReference type="Gene3D" id="3.30.560.10">
    <property type="entry name" value="Glucose Oxidase, domain 3"/>
    <property type="match status" value="1"/>
</dbReference>
<evidence type="ECO:0000313" key="7">
    <source>
        <dbReference type="Proteomes" id="UP001154078"/>
    </source>
</evidence>
<comment type="similarity">
    <text evidence="1">Belongs to the GMC oxidoreductase family.</text>
</comment>
<name>A0A9P0ASN1_BRAAE</name>
<dbReference type="EMBL" id="OV121132">
    <property type="protein sequence ID" value="CAH0546469.1"/>
    <property type="molecule type" value="Genomic_DNA"/>
</dbReference>
<dbReference type="SUPFAM" id="SSF51905">
    <property type="entry name" value="FAD/NAD(P)-binding domain"/>
    <property type="match status" value="1"/>
</dbReference>
<evidence type="ECO:0000256" key="4">
    <source>
        <dbReference type="SAM" id="Phobius"/>
    </source>
</evidence>
<feature type="active site" description="Proton acceptor" evidence="2">
    <location>
        <position position="574"/>
    </location>
</feature>
<keyword evidence="4" id="KW-0472">Membrane</keyword>
<proteinExistence type="inferred from homology"/>
<feature type="active site" description="Proton donor" evidence="2">
    <location>
        <position position="536"/>
    </location>
</feature>
<evidence type="ECO:0000259" key="5">
    <source>
        <dbReference type="PROSITE" id="PS00624"/>
    </source>
</evidence>
<dbReference type="PIRSF" id="PIRSF000137">
    <property type="entry name" value="Alcohol_oxidase"/>
    <property type="match status" value="1"/>
</dbReference>
<dbReference type="InterPro" id="IPR036188">
    <property type="entry name" value="FAD/NAD-bd_sf"/>
</dbReference>
<keyword evidence="4" id="KW-0812">Transmembrane</keyword>
<gene>
    <name evidence="6" type="ORF">MELIAE_LOCUS628</name>
</gene>
<evidence type="ECO:0000256" key="1">
    <source>
        <dbReference type="ARBA" id="ARBA00010790"/>
    </source>
</evidence>
<dbReference type="InterPro" id="IPR000172">
    <property type="entry name" value="GMC_OxRdtase_N"/>
</dbReference>
<evidence type="ECO:0000313" key="6">
    <source>
        <dbReference type="EMBL" id="CAH0546469.1"/>
    </source>
</evidence>
<dbReference type="InterPro" id="IPR007867">
    <property type="entry name" value="GMC_OxRtase_C"/>
</dbReference>
<keyword evidence="3" id="KW-0274">FAD</keyword>
<dbReference type="Proteomes" id="UP001154078">
    <property type="component" value="Chromosome 1"/>
</dbReference>
<dbReference type="SUPFAM" id="SSF54373">
    <property type="entry name" value="FAD-linked reductases, C-terminal domain"/>
    <property type="match status" value="1"/>
</dbReference>
<keyword evidence="7" id="KW-1185">Reference proteome</keyword>
<dbReference type="Pfam" id="PF00732">
    <property type="entry name" value="GMC_oxred_N"/>
    <property type="match status" value="1"/>
</dbReference>
<evidence type="ECO:0000256" key="2">
    <source>
        <dbReference type="PIRSR" id="PIRSR000137-1"/>
    </source>
</evidence>
<sequence length="599" mass="67617">MICQVILWNILASAVILFCGAFFRVDFKKIVQNDWNLKEYDFIIVGSGSAGAVLANRLSEVNNWNILLLEAGQPGNIITAIPLMAPIFQVTPYNWNYTMEKQDGICLGMEDNTCAWPRGRALGGSTVINYVIYTRGNPIDYKRWSDEGNPGWSYEEVLPYFLKSENCDIGSLCDSKYHNRGGYLNVEYPYASILSKQFYKAGLEMGSKYVDYNTEDYLGYSRIQANLRRGRRDSVATAFLYPILQRPNLRILTSARVTKVLINEDKLAYGVEFYRRGKKYTVTAKKEVILSAGAFHSPQLLMLSGVGPAEHLQELDIPLVKNLPVGKSLKDHVTYLGLIFKMNVTVNNKFSIFSPQEVLNYLLRGKGGYASLGGVESLAYIKTKGSKTPENYPDIELMLSGIGSLEADYGLISRRELRIREEVYDKFFRPLELTPTFAILPILLHPKSNGFLKLRSKNPLDRPLLYGNFYTDQENADLKTMIAAVRYIQQLTQTEAFRALDATPNTIPVPNCEVYEFDSDSYWECALRTFSVTVHHQISTCKMGKVVDERLKVIGIKNLRVADTSVIPVTLSAHTSAPAMMLGEKTADIIREDWNEKQS</sequence>
<reference evidence="6" key="1">
    <citation type="submission" date="2021-12" db="EMBL/GenBank/DDBJ databases">
        <authorList>
            <person name="King R."/>
        </authorList>
    </citation>
    <scope>NUCLEOTIDE SEQUENCE</scope>
</reference>
<dbReference type="InterPro" id="IPR012132">
    <property type="entry name" value="GMC_OxRdtase"/>
</dbReference>
<feature type="binding site" evidence="3">
    <location>
        <position position="257"/>
    </location>
    <ligand>
        <name>FAD</name>
        <dbReference type="ChEBI" id="CHEBI:57692"/>
    </ligand>
</feature>
<dbReference type="Pfam" id="PF05199">
    <property type="entry name" value="GMC_oxred_C"/>
    <property type="match status" value="1"/>
</dbReference>
<dbReference type="Gene3D" id="3.50.50.60">
    <property type="entry name" value="FAD/NAD(P)-binding domain"/>
    <property type="match status" value="1"/>
</dbReference>
<protein>
    <recommendedName>
        <fullName evidence="5">Glucose-methanol-choline oxidoreductase N-terminal domain-containing protein</fullName>
    </recommendedName>
</protein>
<organism evidence="6 7">
    <name type="scientific">Brassicogethes aeneus</name>
    <name type="common">Rape pollen beetle</name>
    <name type="synonym">Meligethes aeneus</name>
    <dbReference type="NCBI Taxonomy" id="1431903"/>
    <lineage>
        <taxon>Eukaryota</taxon>
        <taxon>Metazoa</taxon>
        <taxon>Ecdysozoa</taxon>
        <taxon>Arthropoda</taxon>
        <taxon>Hexapoda</taxon>
        <taxon>Insecta</taxon>
        <taxon>Pterygota</taxon>
        <taxon>Neoptera</taxon>
        <taxon>Endopterygota</taxon>
        <taxon>Coleoptera</taxon>
        <taxon>Polyphaga</taxon>
        <taxon>Cucujiformia</taxon>
        <taxon>Nitidulidae</taxon>
        <taxon>Meligethinae</taxon>
        <taxon>Brassicogethes</taxon>
    </lineage>
</organism>
<accession>A0A9P0ASN1</accession>
<dbReference type="PANTHER" id="PTHR11552">
    <property type="entry name" value="GLUCOSE-METHANOL-CHOLINE GMC OXIDOREDUCTASE"/>
    <property type="match status" value="1"/>
</dbReference>
<keyword evidence="4" id="KW-1133">Transmembrane helix</keyword>
<keyword evidence="3" id="KW-0285">Flavoprotein</keyword>
<dbReference type="PROSITE" id="PS00624">
    <property type="entry name" value="GMC_OXRED_2"/>
    <property type="match status" value="1"/>
</dbReference>
<feature type="domain" description="Glucose-methanol-choline oxidoreductase N-terminal" evidence="5">
    <location>
        <begin position="293"/>
        <end position="307"/>
    </location>
</feature>